<organism evidence="2 3">
    <name type="scientific">Batillaria attramentaria</name>
    <dbReference type="NCBI Taxonomy" id="370345"/>
    <lineage>
        <taxon>Eukaryota</taxon>
        <taxon>Metazoa</taxon>
        <taxon>Spiralia</taxon>
        <taxon>Lophotrochozoa</taxon>
        <taxon>Mollusca</taxon>
        <taxon>Gastropoda</taxon>
        <taxon>Caenogastropoda</taxon>
        <taxon>Sorbeoconcha</taxon>
        <taxon>Cerithioidea</taxon>
        <taxon>Batillariidae</taxon>
        <taxon>Batillaria</taxon>
    </lineage>
</organism>
<reference evidence="2 3" key="1">
    <citation type="journal article" date="2023" name="Sci. Data">
        <title>Genome assembly of the Korean intertidal mud-creeper Batillaria attramentaria.</title>
        <authorList>
            <person name="Patra A.K."/>
            <person name="Ho P.T."/>
            <person name="Jun S."/>
            <person name="Lee S.J."/>
            <person name="Kim Y."/>
            <person name="Won Y.J."/>
        </authorList>
    </citation>
    <scope>NUCLEOTIDE SEQUENCE [LARGE SCALE GENOMIC DNA]</scope>
    <source>
        <strain evidence="2">Wonlab-2016</strain>
    </source>
</reference>
<comment type="caution">
    <text evidence="2">The sequence shown here is derived from an EMBL/GenBank/DDBJ whole genome shotgun (WGS) entry which is preliminary data.</text>
</comment>
<keyword evidence="3" id="KW-1185">Reference proteome</keyword>
<dbReference type="InterPro" id="IPR050598">
    <property type="entry name" value="AminoAcid_Transporter"/>
</dbReference>
<sequence length="86" mass="9733">MKRPIKVSLVYPIFYLIVCVFLVITPLTSSPWECLMGLIVIASGIPFYFLGVLWKKKPRGFMIMLGKVTALSQKLFLAAPEELKVE</sequence>
<dbReference type="PANTHER" id="PTHR11785:SF528">
    <property type="entry name" value="AMINO ACID TRANSPORTER PROTEIN JHI-21"/>
    <property type="match status" value="1"/>
</dbReference>
<feature type="transmembrane region" description="Helical" evidence="1">
    <location>
        <begin position="35"/>
        <end position="54"/>
    </location>
</feature>
<keyword evidence="1" id="KW-0472">Membrane</keyword>
<dbReference type="Proteomes" id="UP001519460">
    <property type="component" value="Unassembled WGS sequence"/>
</dbReference>
<dbReference type="PANTHER" id="PTHR11785">
    <property type="entry name" value="AMINO ACID TRANSPORTER"/>
    <property type="match status" value="1"/>
</dbReference>
<keyword evidence="1" id="KW-1133">Transmembrane helix</keyword>
<evidence type="ECO:0000313" key="2">
    <source>
        <dbReference type="EMBL" id="KAK7493779.1"/>
    </source>
</evidence>
<proteinExistence type="predicted"/>
<gene>
    <name evidence="2" type="ORF">BaRGS_00014920</name>
</gene>
<protein>
    <submittedName>
        <fullName evidence="2">Uncharacterized protein</fullName>
    </submittedName>
</protein>
<keyword evidence="1" id="KW-0812">Transmembrane</keyword>
<accession>A0ABD0L3R7</accession>
<evidence type="ECO:0000313" key="3">
    <source>
        <dbReference type="Proteomes" id="UP001519460"/>
    </source>
</evidence>
<dbReference type="AlphaFoldDB" id="A0ABD0L3R7"/>
<dbReference type="EMBL" id="JACVVK020000089">
    <property type="protein sequence ID" value="KAK7493779.1"/>
    <property type="molecule type" value="Genomic_DNA"/>
</dbReference>
<name>A0ABD0L3R7_9CAEN</name>
<feature type="transmembrane region" description="Helical" evidence="1">
    <location>
        <begin position="9"/>
        <end position="29"/>
    </location>
</feature>
<evidence type="ECO:0000256" key="1">
    <source>
        <dbReference type="SAM" id="Phobius"/>
    </source>
</evidence>